<dbReference type="AlphaFoldDB" id="A0AAD0QVE0"/>
<protein>
    <recommendedName>
        <fullName evidence="1">DUF6957 domain-containing protein</fullName>
    </recommendedName>
</protein>
<evidence type="ECO:0000259" key="1">
    <source>
        <dbReference type="Pfam" id="PF22275"/>
    </source>
</evidence>
<organism evidence="2 3">
    <name type="scientific">Pseudomonas plecoglossicida</name>
    <dbReference type="NCBI Taxonomy" id="70775"/>
    <lineage>
        <taxon>Bacteria</taxon>
        <taxon>Pseudomonadati</taxon>
        <taxon>Pseudomonadota</taxon>
        <taxon>Gammaproteobacteria</taxon>
        <taxon>Pseudomonadales</taxon>
        <taxon>Pseudomonadaceae</taxon>
        <taxon>Pseudomonas</taxon>
    </lineage>
</organism>
<dbReference type="InterPro" id="IPR054232">
    <property type="entry name" value="DUF6957"/>
</dbReference>
<evidence type="ECO:0000313" key="3">
    <source>
        <dbReference type="Proteomes" id="UP000256503"/>
    </source>
</evidence>
<dbReference type="Proteomes" id="UP000256503">
    <property type="component" value="Chromosome"/>
</dbReference>
<evidence type="ECO:0000313" key="2">
    <source>
        <dbReference type="EMBL" id="AXM95752.1"/>
    </source>
</evidence>
<dbReference type="GeneID" id="49613371"/>
<dbReference type="RefSeq" id="WP_016393058.1">
    <property type="nucleotide sequence ID" value="NZ_CP031146.1"/>
</dbReference>
<sequence>MQDHQVSQLLGPGEVMYGTTLALDDAIARGRQVFPGLSICVVGNWFWIDLGAPREVMHQLAGQSQQPVMLVALEILYSSSGAHRAGEWLRSTPLVAFTDQMYCNRPASPLS</sequence>
<gene>
    <name evidence="2" type="ORF">DVB73_08075</name>
</gene>
<proteinExistence type="predicted"/>
<reference evidence="2 3" key="1">
    <citation type="submission" date="2018-07" db="EMBL/GenBank/DDBJ databases">
        <title>Complete genome sequence of a Pseudomonas plecoglossicida strain pathogenic to the marine fish, Larimichthys crocea.</title>
        <authorList>
            <person name="Tao Z."/>
        </authorList>
    </citation>
    <scope>NUCLEOTIDE SEQUENCE [LARGE SCALE GENOMIC DNA]</scope>
    <source>
        <strain evidence="2 3">XSDHY-P</strain>
    </source>
</reference>
<dbReference type="Pfam" id="PF22275">
    <property type="entry name" value="DUF6957"/>
    <property type="match status" value="1"/>
</dbReference>
<accession>A0AAD0QVE0</accession>
<dbReference type="EMBL" id="CP031146">
    <property type="protein sequence ID" value="AXM95752.1"/>
    <property type="molecule type" value="Genomic_DNA"/>
</dbReference>
<name>A0AAD0QVE0_PSEDL</name>
<feature type="domain" description="DUF6957" evidence="1">
    <location>
        <begin position="18"/>
        <end position="101"/>
    </location>
</feature>